<evidence type="ECO:0000256" key="4">
    <source>
        <dbReference type="RuleBase" id="RU004046"/>
    </source>
</evidence>
<feature type="binding site" evidence="3">
    <location>
        <begin position="8"/>
        <end position="13"/>
    </location>
    <ligand>
        <name>ATP</name>
        <dbReference type="ChEBI" id="CHEBI:30616"/>
    </ligand>
</feature>
<comment type="subcellular location">
    <subcellularLocation>
        <location evidence="3">Cytoplasm</location>
    </subcellularLocation>
</comment>
<keyword evidence="3" id="KW-0067">ATP-binding</keyword>
<comment type="similarity">
    <text evidence="3 4">Belongs to the bacterial glucokinase family.</text>
</comment>
<sequence>MSQYALVADIGGTNARFALVKEGQVKLEQVKTLACADYENIDHAAKAYLRELDIQHVDKASIALACPVKVEQLRMTNNHWVFTRAQLSSALNLKQLTLLNDFTAMALGMLEVSEADLIQIGGGESDDDAPRLVVGPGTGLGVSALVPFNGQWKALSAEGGHVSFAPTDTAEAAVWAYLTQTFGRVSVERILSGQGLLSLYTALADFKQITPVHTSPAEISQAALQGEVFSQEVLNRFCRILGAVAGDAVLMMGARGGIYLCGGILPRMVDFFKASPFREGLESKGRFQSYMQKVPVWLCVADNPGLLGAAAAIR</sequence>
<dbReference type="NCBIfam" id="NF009073">
    <property type="entry name" value="PRK12408.1"/>
    <property type="match status" value="1"/>
</dbReference>
<organism evidence="5 6">
    <name type="scientific">Nitrincola tibetensis</name>
    <dbReference type="NCBI Taxonomy" id="2219697"/>
    <lineage>
        <taxon>Bacteria</taxon>
        <taxon>Pseudomonadati</taxon>
        <taxon>Pseudomonadota</taxon>
        <taxon>Gammaproteobacteria</taxon>
        <taxon>Oceanospirillales</taxon>
        <taxon>Oceanospirillaceae</taxon>
        <taxon>Nitrincola</taxon>
    </lineage>
</organism>
<dbReference type="GO" id="GO:0005536">
    <property type="term" value="F:D-glucose binding"/>
    <property type="evidence" value="ECO:0007669"/>
    <property type="project" value="InterPro"/>
</dbReference>
<dbReference type="Pfam" id="PF02685">
    <property type="entry name" value="Glucokinase"/>
    <property type="match status" value="1"/>
</dbReference>
<evidence type="ECO:0000313" key="5">
    <source>
        <dbReference type="EMBL" id="RAU17043.1"/>
    </source>
</evidence>
<dbReference type="InterPro" id="IPR003836">
    <property type="entry name" value="Glucokinase"/>
</dbReference>
<comment type="caution">
    <text evidence="5">The sequence shown here is derived from an EMBL/GenBank/DDBJ whole genome shotgun (WGS) entry which is preliminary data.</text>
</comment>
<comment type="catalytic activity">
    <reaction evidence="3">
        <text>D-glucose + ATP = D-glucose 6-phosphate + ADP + H(+)</text>
        <dbReference type="Rhea" id="RHEA:17825"/>
        <dbReference type="ChEBI" id="CHEBI:4167"/>
        <dbReference type="ChEBI" id="CHEBI:15378"/>
        <dbReference type="ChEBI" id="CHEBI:30616"/>
        <dbReference type="ChEBI" id="CHEBI:61548"/>
        <dbReference type="ChEBI" id="CHEBI:456216"/>
        <dbReference type="EC" id="2.7.1.2"/>
    </reaction>
</comment>
<dbReference type="EMBL" id="QKRX01000013">
    <property type="protein sequence ID" value="RAU17043.1"/>
    <property type="molecule type" value="Genomic_DNA"/>
</dbReference>
<dbReference type="AlphaFoldDB" id="A0A364NJ10"/>
<dbReference type="HAMAP" id="MF_00524">
    <property type="entry name" value="Glucokinase"/>
    <property type="match status" value="1"/>
</dbReference>
<keyword evidence="1 3" id="KW-0808">Transferase</keyword>
<dbReference type="InterPro" id="IPR043129">
    <property type="entry name" value="ATPase_NBD"/>
</dbReference>
<dbReference type="EC" id="2.7.1.2" evidence="3"/>
<evidence type="ECO:0000256" key="1">
    <source>
        <dbReference type="ARBA" id="ARBA00022679"/>
    </source>
</evidence>
<dbReference type="SUPFAM" id="SSF53067">
    <property type="entry name" value="Actin-like ATPase domain"/>
    <property type="match status" value="1"/>
</dbReference>
<dbReference type="OrthoDB" id="9800595at2"/>
<dbReference type="Gene3D" id="3.30.420.40">
    <property type="match status" value="1"/>
</dbReference>
<dbReference type="NCBIfam" id="NF001415">
    <property type="entry name" value="PRK00292.1-2"/>
    <property type="match status" value="1"/>
</dbReference>
<dbReference type="GO" id="GO:0005524">
    <property type="term" value="F:ATP binding"/>
    <property type="evidence" value="ECO:0007669"/>
    <property type="project" value="UniProtKB-UniRule"/>
</dbReference>
<keyword evidence="6" id="KW-1185">Reference proteome</keyword>
<gene>
    <name evidence="3" type="primary">glk</name>
    <name evidence="5" type="ORF">DN062_15150</name>
</gene>
<dbReference type="NCBIfam" id="TIGR00749">
    <property type="entry name" value="glk"/>
    <property type="match status" value="1"/>
</dbReference>
<keyword evidence="3" id="KW-0547">Nucleotide-binding</keyword>
<dbReference type="PANTHER" id="PTHR47690:SF1">
    <property type="entry name" value="GLUCOKINASE"/>
    <property type="match status" value="1"/>
</dbReference>
<dbReference type="CDD" id="cd24008">
    <property type="entry name" value="ASKHA_NBD_GLK"/>
    <property type="match status" value="1"/>
</dbReference>
<protein>
    <recommendedName>
        <fullName evidence="3">Glucokinase</fullName>
        <ecNumber evidence="3">2.7.1.2</ecNumber>
    </recommendedName>
    <alternativeName>
        <fullName evidence="3">Glucose kinase</fullName>
    </alternativeName>
</protein>
<dbReference type="PANTHER" id="PTHR47690">
    <property type="entry name" value="GLUCOKINASE"/>
    <property type="match status" value="1"/>
</dbReference>
<keyword evidence="3" id="KW-0324">Glycolysis</keyword>
<dbReference type="Gene3D" id="3.40.367.20">
    <property type="match status" value="1"/>
</dbReference>
<reference evidence="5 6" key="1">
    <citation type="submission" date="2018-06" db="EMBL/GenBank/DDBJ databases">
        <title>Nitrincola tibetense sp. nov., isolated from Lake XuguoCo on Tibetan Plateau.</title>
        <authorList>
            <person name="Xing P."/>
        </authorList>
    </citation>
    <scope>NUCLEOTIDE SEQUENCE [LARGE SCALE GENOMIC DNA]</scope>
    <source>
        <strain evidence="6">xg18</strain>
    </source>
</reference>
<accession>A0A364NJ10</accession>
<keyword evidence="3" id="KW-0963">Cytoplasm</keyword>
<evidence type="ECO:0000256" key="2">
    <source>
        <dbReference type="ARBA" id="ARBA00022777"/>
    </source>
</evidence>
<proteinExistence type="inferred from homology"/>
<name>A0A364NJ10_9GAMM</name>
<dbReference type="NCBIfam" id="NF001416">
    <property type="entry name" value="PRK00292.1-3"/>
    <property type="match status" value="1"/>
</dbReference>
<dbReference type="Proteomes" id="UP000250744">
    <property type="component" value="Unassembled WGS sequence"/>
</dbReference>
<evidence type="ECO:0000313" key="6">
    <source>
        <dbReference type="Proteomes" id="UP000250744"/>
    </source>
</evidence>
<dbReference type="GO" id="GO:0006096">
    <property type="term" value="P:glycolytic process"/>
    <property type="evidence" value="ECO:0007669"/>
    <property type="project" value="UniProtKB-UniRule"/>
</dbReference>
<dbReference type="GO" id="GO:0004340">
    <property type="term" value="F:glucokinase activity"/>
    <property type="evidence" value="ECO:0007669"/>
    <property type="project" value="UniProtKB-UniRule"/>
</dbReference>
<dbReference type="RefSeq" id="WP_112160147.1">
    <property type="nucleotide sequence ID" value="NZ_QKRX01000013.1"/>
</dbReference>
<keyword evidence="2 3" id="KW-0418">Kinase</keyword>
<dbReference type="InterPro" id="IPR050201">
    <property type="entry name" value="Bacterial_glucokinase"/>
</dbReference>
<evidence type="ECO:0000256" key="3">
    <source>
        <dbReference type="HAMAP-Rule" id="MF_00524"/>
    </source>
</evidence>
<dbReference type="GO" id="GO:0005829">
    <property type="term" value="C:cytosol"/>
    <property type="evidence" value="ECO:0007669"/>
    <property type="project" value="TreeGrafter"/>
</dbReference>